<dbReference type="EMBL" id="JBDJPC010000007">
    <property type="protein sequence ID" value="KAL1494859.1"/>
    <property type="molecule type" value="Genomic_DNA"/>
</dbReference>
<sequence>MYELRTKRIDLLLLQSHLNNTAEDEVPIGNYGIGTMEFRNGIDHNGVKCFSKKTFLLKQVGIPLKFYQETFRAAQNYFLMFTFIAHVTKKKEEN</sequence>
<evidence type="ECO:0000313" key="1">
    <source>
        <dbReference type="EMBL" id="KAL1494859.1"/>
    </source>
</evidence>
<keyword evidence="2" id="KW-1185">Reference proteome</keyword>
<comment type="caution">
    <text evidence="1">The sequence shown here is derived from an EMBL/GenBank/DDBJ whole genome shotgun (WGS) entry which is preliminary data.</text>
</comment>
<evidence type="ECO:0000313" key="2">
    <source>
        <dbReference type="Proteomes" id="UP001566132"/>
    </source>
</evidence>
<reference evidence="1 2" key="1">
    <citation type="submission" date="2024-05" db="EMBL/GenBank/DDBJ databases">
        <title>Genetic variation in Jamaican populations of the coffee berry borer (Hypothenemus hampei).</title>
        <authorList>
            <person name="Errbii M."/>
            <person name="Myrie A."/>
        </authorList>
    </citation>
    <scope>NUCLEOTIDE SEQUENCE [LARGE SCALE GENOMIC DNA]</scope>
    <source>
        <strain evidence="1">JA-Hopewell-2020-01-JO</strain>
        <tissue evidence="1">Whole body</tissue>
    </source>
</reference>
<gene>
    <name evidence="1" type="ORF">ABEB36_010377</name>
</gene>
<dbReference type="AlphaFoldDB" id="A0ABD1EJI6"/>
<protein>
    <submittedName>
        <fullName evidence="1">Uncharacterized protein</fullName>
    </submittedName>
</protein>
<dbReference type="Proteomes" id="UP001566132">
    <property type="component" value="Unassembled WGS sequence"/>
</dbReference>
<name>A0ABD1EJI6_HYPHA</name>
<accession>A0ABD1EJI6</accession>
<proteinExistence type="predicted"/>
<organism evidence="1 2">
    <name type="scientific">Hypothenemus hampei</name>
    <name type="common">Coffee berry borer</name>
    <dbReference type="NCBI Taxonomy" id="57062"/>
    <lineage>
        <taxon>Eukaryota</taxon>
        <taxon>Metazoa</taxon>
        <taxon>Ecdysozoa</taxon>
        <taxon>Arthropoda</taxon>
        <taxon>Hexapoda</taxon>
        <taxon>Insecta</taxon>
        <taxon>Pterygota</taxon>
        <taxon>Neoptera</taxon>
        <taxon>Endopterygota</taxon>
        <taxon>Coleoptera</taxon>
        <taxon>Polyphaga</taxon>
        <taxon>Cucujiformia</taxon>
        <taxon>Curculionidae</taxon>
        <taxon>Scolytinae</taxon>
        <taxon>Hypothenemus</taxon>
    </lineage>
</organism>